<sequence length="63" mass="7599">MMRVFRIYRSVIRNDRIINVKKGNNTDIEIDFVLDIPEERVSIPIECKVALKLYDRHFKNLIH</sequence>
<organism evidence="1">
    <name type="scientific">marine sediment metagenome</name>
    <dbReference type="NCBI Taxonomy" id="412755"/>
    <lineage>
        <taxon>unclassified sequences</taxon>
        <taxon>metagenomes</taxon>
        <taxon>ecological metagenomes</taxon>
    </lineage>
</organism>
<dbReference type="EMBL" id="BART01012141">
    <property type="protein sequence ID" value="GAG77390.1"/>
    <property type="molecule type" value="Genomic_DNA"/>
</dbReference>
<name>X1A5F2_9ZZZZ</name>
<proteinExistence type="predicted"/>
<gene>
    <name evidence="1" type="ORF">S01H4_25500</name>
</gene>
<accession>X1A5F2</accession>
<protein>
    <submittedName>
        <fullName evidence="1">Uncharacterized protein</fullName>
    </submittedName>
</protein>
<dbReference type="AlphaFoldDB" id="X1A5F2"/>
<evidence type="ECO:0000313" key="1">
    <source>
        <dbReference type="EMBL" id="GAG77390.1"/>
    </source>
</evidence>
<comment type="caution">
    <text evidence="1">The sequence shown here is derived from an EMBL/GenBank/DDBJ whole genome shotgun (WGS) entry which is preliminary data.</text>
</comment>
<feature type="non-terminal residue" evidence="1">
    <location>
        <position position="63"/>
    </location>
</feature>
<reference evidence="1" key="1">
    <citation type="journal article" date="2014" name="Front. Microbiol.">
        <title>High frequency of phylogenetically diverse reductive dehalogenase-homologous genes in deep subseafloor sedimentary metagenomes.</title>
        <authorList>
            <person name="Kawai M."/>
            <person name="Futagami T."/>
            <person name="Toyoda A."/>
            <person name="Takaki Y."/>
            <person name="Nishi S."/>
            <person name="Hori S."/>
            <person name="Arai W."/>
            <person name="Tsubouchi T."/>
            <person name="Morono Y."/>
            <person name="Uchiyama I."/>
            <person name="Ito T."/>
            <person name="Fujiyama A."/>
            <person name="Inagaki F."/>
            <person name="Takami H."/>
        </authorList>
    </citation>
    <scope>NUCLEOTIDE SEQUENCE</scope>
    <source>
        <strain evidence="1">Expedition CK06-06</strain>
    </source>
</reference>